<reference evidence="1" key="1">
    <citation type="journal article" date="2020" name="Stud. Mycol.">
        <title>101 Dothideomycetes genomes: a test case for predicting lifestyles and emergence of pathogens.</title>
        <authorList>
            <person name="Haridas S."/>
            <person name="Albert R."/>
            <person name="Binder M."/>
            <person name="Bloem J."/>
            <person name="Labutti K."/>
            <person name="Salamov A."/>
            <person name="Andreopoulos B."/>
            <person name="Baker S."/>
            <person name="Barry K."/>
            <person name="Bills G."/>
            <person name="Bluhm B."/>
            <person name="Cannon C."/>
            <person name="Castanera R."/>
            <person name="Culley D."/>
            <person name="Daum C."/>
            <person name="Ezra D."/>
            <person name="Gonzalez J."/>
            <person name="Henrissat B."/>
            <person name="Kuo A."/>
            <person name="Liang C."/>
            <person name="Lipzen A."/>
            <person name="Lutzoni F."/>
            <person name="Magnuson J."/>
            <person name="Mondo S."/>
            <person name="Nolan M."/>
            <person name="Ohm R."/>
            <person name="Pangilinan J."/>
            <person name="Park H.-J."/>
            <person name="Ramirez L."/>
            <person name="Alfaro M."/>
            <person name="Sun H."/>
            <person name="Tritt A."/>
            <person name="Yoshinaga Y."/>
            <person name="Zwiers L.-H."/>
            <person name="Turgeon B."/>
            <person name="Goodwin S."/>
            <person name="Spatafora J."/>
            <person name="Crous P."/>
            <person name="Grigoriev I."/>
        </authorList>
    </citation>
    <scope>NUCLEOTIDE SEQUENCE</scope>
    <source>
        <strain evidence="1">CBS 122368</strain>
    </source>
</reference>
<dbReference type="RefSeq" id="XP_033680936.1">
    <property type="nucleotide sequence ID" value="XM_033833654.1"/>
</dbReference>
<dbReference type="GeneID" id="54586984"/>
<dbReference type="EMBL" id="ML987199">
    <property type="protein sequence ID" value="KAF2245932.1"/>
    <property type="molecule type" value="Genomic_DNA"/>
</dbReference>
<evidence type="ECO:0000313" key="2">
    <source>
        <dbReference type="Proteomes" id="UP000800094"/>
    </source>
</evidence>
<gene>
    <name evidence="1" type="ORF">BU26DRAFT_567449</name>
</gene>
<evidence type="ECO:0000313" key="1">
    <source>
        <dbReference type="EMBL" id="KAF2245932.1"/>
    </source>
</evidence>
<protein>
    <submittedName>
        <fullName evidence="1">Uncharacterized protein</fullName>
    </submittedName>
</protein>
<accession>A0A6A6I7K1</accession>
<dbReference type="AlphaFoldDB" id="A0A6A6I7K1"/>
<name>A0A6A6I7K1_9PLEO</name>
<dbReference type="OrthoDB" id="3893333at2759"/>
<dbReference type="Proteomes" id="UP000800094">
    <property type="component" value="Unassembled WGS sequence"/>
</dbReference>
<keyword evidence="2" id="KW-1185">Reference proteome</keyword>
<proteinExistence type="predicted"/>
<organism evidence="1 2">
    <name type="scientific">Trematosphaeria pertusa</name>
    <dbReference type="NCBI Taxonomy" id="390896"/>
    <lineage>
        <taxon>Eukaryota</taxon>
        <taxon>Fungi</taxon>
        <taxon>Dikarya</taxon>
        <taxon>Ascomycota</taxon>
        <taxon>Pezizomycotina</taxon>
        <taxon>Dothideomycetes</taxon>
        <taxon>Pleosporomycetidae</taxon>
        <taxon>Pleosporales</taxon>
        <taxon>Massarineae</taxon>
        <taxon>Trematosphaeriaceae</taxon>
        <taxon>Trematosphaeria</taxon>
    </lineage>
</organism>
<sequence length="521" mass="59748">MSTPSPMKLSHLERLPAELFNRILDELVVVGDSTGNFRVFFQDYFHGANYRIRPIIQTAVLRLNKRIHQLVKSYLDRRNTWIVFDIDCTSRKLLWIWRIVPCFIIDEPESQALPEGILHVRIKFPTVARTPRRLTFLITMEWFQSFLECIRIVDLMISFRGPEGRNLPRLPSSGKRSSAACRISHGTSIIVHVHPNHPDVDMEAFLELFRMFHGPLHELSIIGARNTSSAREIEKSLTQPRHVPDLTLWEVYMHLLRLKTEADRHLTQHARLHGSPLYLIARRLPQFWRFKDCTPWAGSLSAAARNIPFVALLVTGVRLNEMLADACILKGTLCVDAAACRRHYTSHPFKRVLSSFRGSATAYIYIVTGLHKMLCTVARGADAPGRTMSEQISMINEGASDIEYGWRILERVNRNTTSQPSLFSRMSHEIAGVVLKPLEDDCRLRFQVIVDLLNGHREWLMKNVKAVKWKVQSGAIPSCLKDRGLLEILPNYSDMSSVEREQFLIADEFRVASDIGDFYLV</sequence>